<evidence type="ECO:0000256" key="1">
    <source>
        <dbReference type="SAM" id="MobiDB-lite"/>
    </source>
</evidence>
<organism evidence="2 3">
    <name type="scientific">Rhipicephalus microplus</name>
    <name type="common">Cattle tick</name>
    <name type="synonym">Boophilus microplus</name>
    <dbReference type="NCBI Taxonomy" id="6941"/>
    <lineage>
        <taxon>Eukaryota</taxon>
        <taxon>Metazoa</taxon>
        <taxon>Ecdysozoa</taxon>
        <taxon>Arthropoda</taxon>
        <taxon>Chelicerata</taxon>
        <taxon>Arachnida</taxon>
        <taxon>Acari</taxon>
        <taxon>Parasitiformes</taxon>
        <taxon>Ixodida</taxon>
        <taxon>Ixodoidea</taxon>
        <taxon>Ixodidae</taxon>
        <taxon>Rhipicephalinae</taxon>
        <taxon>Rhipicephalus</taxon>
        <taxon>Boophilus</taxon>
    </lineage>
</organism>
<dbReference type="EMBL" id="JABSTU010000007">
    <property type="protein sequence ID" value="KAH8025529.1"/>
    <property type="molecule type" value="Genomic_DNA"/>
</dbReference>
<reference evidence="2" key="1">
    <citation type="journal article" date="2020" name="Cell">
        <title>Large-Scale Comparative Analyses of Tick Genomes Elucidate Their Genetic Diversity and Vector Capacities.</title>
        <authorList>
            <consortium name="Tick Genome and Microbiome Consortium (TIGMIC)"/>
            <person name="Jia N."/>
            <person name="Wang J."/>
            <person name="Shi W."/>
            <person name="Du L."/>
            <person name="Sun Y."/>
            <person name="Zhan W."/>
            <person name="Jiang J.F."/>
            <person name="Wang Q."/>
            <person name="Zhang B."/>
            <person name="Ji P."/>
            <person name="Bell-Sakyi L."/>
            <person name="Cui X.M."/>
            <person name="Yuan T.T."/>
            <person name="Jiang B.G."/>
            <person name="Yang W.F."/>
            <person name="Lam T.T."/>
            <person name="Chang Q.C."/>
            <person name="Ding S.J."/>
            <person name="Wang X.J."/>
            <person name="Zhu J.G."/>
            <person name="Ruan X.D."/>
            <person name="Zhao L."/>
            <person name="Wei J.T."/>
            <person name="Ye R.Z."/>
            <person name="Que T.C."/>
            <person name="Du C.H."/>
            <person name="Zhou Y.H."/>
            <person name="Cheng J.X."/>
            <person name="Dai P.F."/>
            <person name="Guo W.B."/>
            <person name="Han X.H."/>
            <person name="Huang E.J."/>
            <person name="Li L.F."/>
            <person name="Wei W."/>
            <person name="Gao Y.C."/>
            <person name="Liu J.Z."/>
            <person name="Shao H.Z."/>
            <person name="Wang X."/>
            <person name="Wang C.C."/>
            <person name="Yang T.C."/>
            <person name="Huo Q.B."/>
            <person name="Li W."/>
            <person name="Chen H.Y."/>
            <person name="Chen S.E."/>
            <person name="Zhou L.G."/>
            <person name="Ni X.B."/>
            <person name="Tian J.H."/>
            <person name="Sheng Y."/>
            <person name="Liu T."/>
            <person name="Pan Y.S."/>
            <person name="Xia L.Y."/>
            <person name="Li J."/>
            <person name="Zhao F."/>
            <person name="Cao W.C."/>
        </authorList>
    </citation>
    <scope>NUCLEOTIDE SEQUENCE</scope>
    <source>
        <strain evidence="2">Rmic-2018</strain>
    </source>
</reference>
<evidence type="ECO:0000313" key="3">
    <source>
        <dbReference type="Proteomes" id="UP000821866"/>
    </source>
</evidence>
<protein>
    <submittedName>
        <fullName evidence="2">Uncharacterized protein</fullName>
    </submittedName>
</protein>
<feature type="region of interest" description="Disordered" evidence="1">
    <location>
        <begin position="1"/>
        <end position="52"/>
    </location>
</feature>
<sequence>MTLVGRLVSSRSPASVQRQRNVFMESGVSTMRSDESEGPTKGSGSQLPSHESGAFAKDNAAKSGISSAENVVRPKEAGPSGSLASTAKTVRESETSSTLTPAVGPALLPEQVCKELSYICVIRAQRVTSTNCAIVAKGEHTYAKCNDELFKSTADAIERKTLVAYRKAELYRKDTQRMRAEIKRKRRLLAQLNEMRRSVSLPRVGAGISKKGGSK</sequence>
<feature type="region of interest" description="Disordered" evidence="1">
    <location>
        <begin position="65"/>
        <end position="102"/>
    </location>
</feature>
<feature type="compositionally biased region" description="Polar residues" evidence="1">
    <location>
        <begin position="9"/>
        <end position="20"/>
    </location>
</feature>
<dbReference type="Proteomes" id="UP000821866">
    <property type="component" value="Unassembled WGS sequence"/>
</dbReference>
<accession>A0A9J6DUA0</accession>
<name>A0A9J6DUA0_RHIMP</name>
<evidence type="ECO:0000313" key="2">
    <source>
        <dbReference type="EMBL" id="KAH8025529.1"/>
    </source>
</evidence>
<proteinExistence type="predicted"/>
<reference evidence="2" key="2">
    <citation type="submission" date="2021-09" db="EMBL/GenBank/DDBJ databases">
        <authorList>
            <person name="Jia N."/>
            <person name="Wang J."/>
            <person name="Shi W."/>
            <person name="Du L."/>
            <person name="Sun Y."/>
            <person name="Zhan W."/>
            <person name="Jiang J."/>
            <person name="Wang Q."/>
            <person name="Zhang B."/>
            <person name="Ji P."/>
            <person name="Sakyi L.B."/>
            <person name="Cui X."/>
            <person name="Yuan T."/>
            <person name="Jiang B."/>
            <person name="Yang W."/>
            <person name="Lam T.T.-Y."/>
            <person name="Chang Q."/>
            <person name="Ding S."/>
            <person name="Wang X."/>
            <person name="Zhu J."/>
            <person name="Ruan X."/>
            <person name="Zhao L."/>
            <person name="Wei J."/>
            <person name="Que T."/>
            <person name="Du C."/>
            <person name="Cheng J."/>
            <person name="Dai P."/>
            <person name="Han X."/>
            <person name="Huang E."/>
            <person name="Gao Y."/>
            <person name="Liu J."/>
            <person name="Shao H."/>
            <person name="Ye R."/>
            <person name="Li L."/>
            <person name="Wei W."/>
            <person name="Wang X."/>
            <person name="Wang C."/>
            <person name="Huo Q."/>
            <person name="Li W."/>
            <person name="Guo W."/>
            <person name="Chen H."/>
            <person name="Chen S."/>
            <person name="Zhou L."/>
            <person name="Zhou L."/>
            <person name="Ni X."/>
            <person name="Tian J."/>
            <person name="Zhou Y."/>
            <person name="Sheng Y."/>
            <person name="Liu T."/>
            <person name="Pan Y."/>
            <person name="Xia L."/>
            <person name="Li J."/>
            <person name="Zhao F."/>
            <person name="Cao W."/>
        </authorList>
    </citation>
    <scope>NUCLEOTIDE SEQUENCE</scope>
    <source>
        <strain evidence="2">Rmic-2018</strain>
        <tissue evidence="2">Larvae</tissue>
    </source>
</reference>
<keyword evidence="3" id="KW-1185">Reference proteome</keyword>
<dbReference type="AlphaFoldDB" id="A0A9J6DUA0"/>
<comment type="caution">
    <text evidence="2">The sequence shown here is derived from an EMBL/GenBank/DDBJ whole genome shotgun (WGS) entry which is preliminary data.</text>
</comment>
<gene>
    <name evidence="2" type="ORF">HPB51_009469</name>
</gene>